<dbReference type="PANTHER" id="PTHR33221:SF5">
    <property type="entry name" value="HTH-TYPE TRANSCRIPTIONAL REGULATOR ISCR"/>
    <property type="match status" value="1"/>
</dbReference>
<organism evidence="5 6">
    <name type="scientific">Vibrio cholerae serotype O1 (strain ATCC 39541 / Classical Ogawa 395 / O395)</name>
    <dbReference type="NCBI Taxonomy" id="345073"/>
    <lineage>
        <taxon>Bacteria</taxon>
        <taxon>Pseudomonadati</taxon>
        <taxon>Pseudomonadota</taxon>
        <taxon>Gammaproteobacteria</taxon>
        <taxon>Vibrionales</taxon>
        <taxon>Vibrionaceae</taxon>
        <taxon>Vibrio</taxon>
    </lineage>
</organism>
<evidence type="ECO:0000256" key="2">
    <source>
        <dbReference type="ARBA" id="ARBA00022723"/>
    </source>
</evidence>
<evidence type="ECO:0000256" key="3">
    <source>
        <dbReference type="ARBA" id="ARBA00023125"/>
    </source>
</evidence>
<dbReference type="GO" id="GO:0005506">
    <property type="term" value="F:iron ion binding"/>
    <property type="evidence" value="ECO:0007669"/>
    <property type="project" value="UniProtKB-UniRule"/>
</dbReference>
<keyword evidence="4" id="KW-0001">2Fe-2S</keyword>
<evidence type="ECO:0000256" key="1">
    <source>
        <dbReference type="ARBA" id="ARBA00022491"/>
    </source>
</evidence>
<dbReference type="Gene3D" id="1.10.10.10">
    <property type="entry name" value="Winged helix-like DNA-binding domain superfamily/Winged helix DNA-binding domain"/>
    <property type="match status" value="1"/>
</dbReference>
<proteinExistence type="inferred from homology"/>
<keyword evidence="4" id="KW-0010">Activator</keyword>
<dbReference type="PROSITE" id="PS01332">
    <property type="entry name" value="HTH_RRF2_1"/>
    <property type="match status" value="1"/>
</dbReference>
<dbReference type="PROSITE" id="PS51197">
    <property type="entry name" value="HTH_RRF2_2"/>
    <property type="match status" value="1"/>
</dbReference>
<keyword evidence="3 4" id="KW-0238">DNA-binding</keyword>
<dbReference type="InterPro" id="IPR030489">
    <property type="entry name" value="TR_Rrf2-type_CS"/>
</dbReference>
<dbReference type="InterPro" id="IPR010242">
    <property type="entry name" value="TF_HTH_IscR"/>
</dbReference>
<keyword evidence="4" id="KW-0804">Transcription</keyword>
<dbReference type="KEGG" id="vco:VC0395_A0276"/>
<dbReference type="InterPro" id="IPR036388">
    <property type="entry name" value="WH-like_DNA-bd_sf"/>
</dbReference>
<dbReference type="SUPFAM" id="SSF46785">
    <property type="entry name" value="Winged helix' DNA-binding domain"/>
    <property type="match status" value="1"/>
</dbReference>
<evidence type="ECO:0000313" key="5">
    <source>
        <dbReference type="EMBL" id="ABQ19652.1"/>
    </source>
</evidence>
<evidence type="ECO:0000313" key="6">
    <source>
        <dbReference type="Proteomes" id="UP000000249"/>
    </source>
</evidence>
<name>A0A0H3AH94_VIBC3</name>
<dbReference type="FunFam" id="1.10.10.10:FF:000026">
    <property type="entry name" value="HTH-type transcriptional regulator IscR"/>
    <property type="match status" value="1"/>
</dbReference>
<dbReference type="Proteomes" id="UP000000249">
    <property type="component" value="Chromosome 1"/>
</dbReference>
<dbReference type="NCBIfam" id="TIGR02010">
    <property type="entry name" value="IscR"/>
    <property type="match status" value="1"/>
</dbReference>
<keyword evidence="4" id="KW-0408">Iron</keyword>
<dbReference type="GO" id="GO:0005829">
    <property type="term" value="C:cytosol"/>
    <property type="evidence" value="ECO:0007669"/>
    <property type="project" value="TreeGrafter"/>
</dbReference>
<protein>
    <recommendedName>
        <fullName evidence="4">HTH-type transcriptional regulator IscR</fullName>
    </recommendedName>
</protein>
<dbReference type="PATRIC" id="fig|345073.21.peg.738"/>
<comment type="cofactor">
    <cofactor evidence="4">
        <name>[2Fe-2S] cluster</name>
        <dbReference type="ChEBI" id="CHEBI:190135"/>
    </cofactor>
    <text evidence="4">Binds 1 [2Fe-2S] cluster.</text>
</comment>
<reference evidence="5 6" key="1">
    <citation type="submission" date="2007-03" db="EMBL/GenBank/DDBJ databases">
        <authorList>
            <person name="Heidelberg J."/>
        </authorList>
    </citation>
    <scope>NUCLEOTIDE SEQUENCE [LARGE SCALE GENOMIC DNA]</scope>
    <source>
        <strain evidence="6">ATCC 39541 / Classical Ogawa 395 / O395</strain>
    </source>
</reference>
<dbReference type="Pfam" id="PF02082">
    <property type="entry name" value="Rrf2"/>
    <property type="match status" value="1"/>
</dbReference>
<feature type="binding site" evidence="4">
    <location>
        <position position="107"/>
    </location>
    <ligand>
        <name>[2Fe-2S] cluster</name>
        <dbReference type="ChEBI" id="CHEBI:190135"/>
    </ligand>
</feature>
<dbReference type="KEGG" id="vcr:VC395_0764"/>
<feature type="binding site" evidence="4">
    <location>
        <position position="119"/>
    </location>
    <ligand>
        <name>[2Fe-2S] cluster</name>
        <dbReference type="ChEBI" id="CHEBI:190135"/>
    </ligand>
</feature>
<dbReference type="OrthoDB" id="9808360at2"/>
<dbReference type="PANTHER" id="PTHR33221">
    <property type="entry name" value="WINGED HELIX-TURN-HELIX TRANSCRIPTIONAL REGULATOR, RRF2 FAMILY"/>
    <property type="match status" value="1"/>
</dbReference>
<dbReference type="EMBL" id="CP000627">
    <property type="protein sequence ID" value="ABQ19652.1"/>
    <property type="molecule type" value="Genomic_DNA"/>
</dbReference>
<dbReference type="eggNOG" id="COG1959">
    <property type="taxonomic scope" value="Bacteria"/>
</dbReference>
<evidence type="ECO:0000256" key="4">
    <source>
        <dbReference type="HAMAP-Rule" id="MF_01176"/>
    </source>
</evidence>
<accession>A0A0H3AH94</accession>
<gene>
    <name evidence="4" type="primary">iscR</name>
    <name evidence="5" type="ordered locus">VC0395_A0276</name>
</gene>
<dbReference type="GO" id="GO:0003690">
    <property type="term" value="F:double-stranded DNA binding"/>
    <property type="evidence" value="ECO:0007669"/>
    <property type="project" value="UniProtKB-UniRule"/>
</dbReference>
<dbReference type="AlphaFoldDB" id="A0A0H3AH94"/>
<dbReference type="GO" id="GO:0003700">
    <property type="term" value="F:DNA-binding transcription factor activity"/>
    <property type="evidence" value="ECO:0007669"/>
    <property type="project" value="UniProtKB-UniRule"/>
</dbReference>
<dbReference type="InterPro" id="IPR011991">
    <property type="entry name" value="ArsR-like_HTH"/>
</dbReference>
<keyword evidence="4" id="KW-0411">Iron-sulfur</keyword>
<dbReference type="InterPro" id="IPR000944">
    <property type="entry name" value="Tscrpt_reg_Rrf2"/>
</dbReference>
<feature type="binding site" evidence="4">
    <location>
        <position position="113"/>
    </location>
    <ligand>
        <name>[2Fe-2S] cluster</name>
        <dbReference type="ChEBI" id="CHEBI:190135"/>
    </ligand>
</feature>
<dbReference type="GO" id="GO:0051537">
    <property type="term" value="F:2 iron, 2 sulfur cluster binding"/>
    <property type="evidence" value="ECO:0007669"/>
    <property type="project" value="UniProtKB-KW"/>
</dbReference>
<keyword evidence="1 4" id="KW-0678">Repressor</keyword>
<keyword evidence="4" id="KW-0805">Transcription regulation</keyword>
<sequence length="188" mass="20390">MENFQPHKQCGYGVIMRLTSKGRYAVTAMLDVALHSQQNPVPLADISERQGISLSYLEQLFSKLRKAGLVASVRGPGGGYRLGMDSYAISIGTVIAAVDESVDATKCNGKGDCQGGTRCLTHTLWRDLSSRITDFLNNITLGELMMDNEVLEVSDRQDLHLAVSQRVSQNNSNTVTIGAAPFGINVRS</sequence>
<dbReference type="InterPro" id="IPR036390">
    <property type="entry name" value="WH_DNA-bd_sf"/>
</dbReference>
<comment type="function">
    <text evidence="4">Regulates the transcription of several operons and genes involved in the biogenesis of Fe-S clusters and Fe-S-containing proteins.</text>
</comment>
<dbReference type="NCBIfam" id="TIGR00738">
    <property type="entry name" value="rrf2_super"/>
    <property type="match status" value="1"/>
</dbReference>
<dbReference type="HAMAP" id="MF_01176">
    <property type="entry name" value="HTH_type_IscR"/>
    <property type="match status" value="1"/>
</dbReference>
<dbReference type="CDD" id="cd00090">
    <property type="entry name" value="HTH_ARSR"/>
    <property type="match status" value="1"/>
</dbReference>
<keyword evidence="2 4" id="KW-0479">Metal-binding</keyword>
<dbReference type="NCBIfam" id="NF008110">
    <property type="entry name" value="PRK10857.1"/>
    <property type="match status" value="1"/>
</dbReference>